<dbReference type="RefSeq" id="WP_302110504.1">
    <property type="nucleotide sequence ID" value="NZ_JAUKTR010000005.1"/>
</dbReference>
<feature type="chain" id="PRO_5047453384" evidence="3">
    <location>
        <begin position="27"/>
        <end position="358"/>
    </location>
</feature>
<comment type="caution">
    <text evidence="4">The sequence shown here is derived from an EMBL/GenBank/DDBJ whole genome shotgun (WGS) entry which is preliminary data.</text>
</comment>
<accession>A0ABT8SPZ6</accession>
<evidence type="ECO:0000313" key="4">
    <source>
        <dbReference type="EMBL" id="MDO1560074.1"/>
    </source>
</evidence>
<name>A0ABT8SPZ6_9CAUL</name>
<dbReference type="InterPro" id="IPR006059">
    <property type="entry name" value="SBP"/>
</dbReference>
<evidence type="ECO:0000256" key="1">
    <source>
        <dbReference type="ARBA" id="ARBA00008520"/>
    </source>
</evidence>
<comment type="similarity">
    <text evidence="1">Belongs to the bacterial solute-binding protein 1 family.</text>
</comment>
<dbReference type="Proteomes" id="UP001169063">
    <property type="component" value="Unassembled WGS sequence"/>
</dbReference>
<proteinExistence type="inferred from homology"/>
<evidence type="ECO:0000256" key="2">
    <source>
        <dbReference type="ARBA" id="ARBA00022729"/>
    </source>
</evidence>
<evidence type="ECO:0000313" key="5">
    <source>
        <dbReference type="Proteomes" id="UP001169063"/>
    </source>
</evidence>
<dbReference type="Pfam" id="PF13416">
    <property type="entry name" value="SBP_bac_8"/>
    <property type="match status" value="1"/>
</dbReference>
<dbReference type="PANTHER" id="PTHR30006">
    <property type="entry name" value="THIAMINE-BINDING PERIPLASMIC PROTEIN-RELATED"/>
    <property type="match status" value="1"/>
</dbReference>
<dbReference type="InterPro" id="IPR026045">
    <property type="entry name" value="Ferric-bd"/>
</dbReference>
<dbReference type="SUPFAM" id="SSF53850">
    <property type="entry name" value="Periplasmic binding protein-like II"/>
    <property type="match status" value="1"/>
</dbReference>
<reference evidence="4" key="1">
    <citation type="submission" date="2023-07" db="EMBL/GenBank/DDBJ databases">
        <title>Brevundimonas soil sp. nov., isolated from the soil of chemical plant.</title>
        <authorList>
            <person name="Wu N."/>
        </authorList>
    </citation>
    <scope>NUCLEOTIDE SEQUENCE</scope>
    <source>
        <strain evidence="4">XZ-24</strain>
    </source>
</reference>
<feature type="signal peptide" evidence="3">
    <location>
        <begin position="1"/>
        <end position="26"/>
    </location>
</feature>
<keyword evidence="2 3" id="KW-0732">Signal</keyword>
<dbReference type="PIRSF" id="PIRSF002825">
    <property type="entry name" value="CfbpA"/>
    <property type="match status" value="1"/>
</dbReference>
<keyword evidence="5" id="KW-1185">Reference proteome</keyword>
<dbReference type="PANTHER" id="PTHR30006:SF15">
    <property type="entry name" value="IRON-UTILIZATION PERIPLASMIC PROTEIN"/>
    <property type="match status" value="1"/>
</dbReference>
<evidence type="ECO:0000256" key="3">
    <source>
        <dbReference type="SAM" id="SignalP"/>
    </source>
</evidence>
<sequence>MPLARLFNRRLTIGLGLAAMLSLPLAACQGEDGKRDDAPADAGVVNLYTARHYDSDLQVYEAFTEATGIRVRRIEMPASEMIERLRAEGDASPADVIVIADAGAMGRAAEAGLLQPAASDDLVSRVPQNFRDPQNRWFGFTRRARVVAYDSAKVRPEEIDTYEELASPRFRGKLCVRNSDNPYNISLLSALIEHWGPERATEWARGVVANMARPPQGGDTDQIRAVGAGQCEVAITNSYYFLRMAGSENAADREIMQGVRLGFPSLDGRGSHNNVSAAGLAANAPNRANAIRFMEFLTEAQAQGVFAEVTNEFPTAEGAAVPERMRDYAARPVDPLPMSAYGPRQAEAQRIFEAVGWR</sequence>
<dbReference type="EMBL" id="JAUKTR010000005">
    <property type="protein sequence ID" value="MDO1560074.1"/>
    <property type="molecule type" value="Genomic_DNA"/>
</dbReference>
<organism evidence="4 5">
    <name type="scientific">Peiella sedimenti</name>
    <dbReference type="NCBI Taxonomy" id="3061083"/>
    <lineage>
        <taxon>Bacteria</taxon>
        <taxon>Pseudomonadati</taxon>
        <taxon>Pseudomonadota</taxon>
        <taxon>Alphaproteobacteria</taxon>
        <taxon>Caulobacterales</taxon>
        <taxon>Caulobacteraceae</taxon>
        <taxon>Peiella</taxon>
    </lineage>
</organism>
<protein>
    <submittedName>
        <fullName evidence="4">Extracellular solute-binding protein</fullName>
    </submittedName>
</protein>
<gene>
    <name evidence="4" type="ORF">Q0812_11610</name>
</gene>
<dbReference type="Gene3D" id="3.40.190.10">
    <property type="entry name" value="Periplasmic binding protein-like II"/>
    <property type="match status" value="2"/>
</dbReference>